<feature type="domain" description="ABM" evidence="1">
    <location>
        <begin position="9"/>
        <end position="65"/>
    </location>
</feature>
<protein>
    <submittedName>
        <fullName evidence="2">Antibiotic biosynthesis monooxygenase</fullName>
    </submittedName>
</protein>
<dbReference type="Gene3D" id="3.30.70.100">
    <property type="match status" value="1"/>
</dbReference>
<dbReference type="EMBL" id="JADIKC010000001">
    <property type="protein sequence ID" value="MBM7119765.1"/>
    <property type="molecule type" value="Genomic_DNA"/>
</dbReference>
<sequence>MSNATPAFCALYRWRLHAGSEPAFVEAWSRVTQLLRAERGSLGSRLHRGPDDIWYSYTQWPSAAAKAEGLARPSVDPEAWQRMRDCIAESLPELVLEPVADFLAPLP</sequence>
<dbReference type="Pfam" id="PF03992">
    <property type="entry name" value="ABM"/>
    <property type="match status" value="1"/>
</dbReference>
<proteinExistence type="predicted"/>
<name>A0ABS2JLW4_9GAMM</name>
<dbReference type="InterPro" id="IPR007138">
    <property type="entry name" value="ABM_dom"/>
</dbReference>
<dbReference type="RefSeq" id="WP_204634232.1">
    <property type="nucleotide sequence ID" value="NZ_JADIKC010000001.1"/>
</dbReference>
<evidence type="ECO:0000313" key="3">
    <source>
        <dbReference type="Proteomes" id="UP001430065"/>
    </source>
</evidence>
<evidence type="ECO:0000313" key="2">
    <source>
        <dbReference type="EMBL" id="MBM7119765.1"/>
    </source>
</evidence>
<dbReference type="SUPFAM" id="SSF54909">
    <property type="entry name" value="Dimeric alpha+beta barrel"/>
    <property type="match status" value="1"/>
</dbReference>
<gene>
    <name evidence="2" type="ORF">ISP20_01220</name>
</gene>
<dbReference type="InterPro" id="IPR011008">
    <property type="entry name" value="Dimeric_a/b-barrel"/>
</dbReference>
<dbReference type="GO" id="GO:0004497">
    <property type="term" value="F:monooxygenase activity"/>
    <property type="evidence" value="ECO:0007669"/>
    <property type="project" value="UniProtKB-KW"/>
</dbReference>
<organism evidence="2 3">
    <name type="scientific">Dyella kyungheensis</name>
    <dbReference type="NCBI Taxonomy" id="1242174"/>
    <lineage>
        <taxon>Bacteria</taxon>
        <taxon>Pseudomonadati</taxon>
        <taxon>Pseudomonadota</taxon>
        <taxon>Gammaproteobacteria</taxon>
        <taxon>Lysobacterales</taxon>
        <taxon>Rhodanobacteraceae</taxon>
        <taxon>Dyella</taxon>
    </lineage>
</organism>
<evidence type="ECO:0000259" key="1">
    <source>
        <dbReference type="Pfam" id="PF03992"/>
    </source>
</evidence>
<keyword evidence="2" id="KW-0503">Monooxygenase</keyword>
<comment type="caution">
    <text evidence="2">The sequence shown here is derived from an EMBL/GenBank/DDBJ whole genome shotgun (WGS) entry which is preliminary data.</text>
</comment>
<reference evidence="2 3" key="1">
    <citation type="submission" date="2020-10" db="EMBL/GenBank/DDBJ databases">
        <title>Phylogeny of dyella-like bacteria.</title>
        <authorList>
            <person name="Fu J."/>
        </authorList>
    </citation>
    <scope>NUCLEOTIDE SEQUENCE [LARGE SCALE GENOMIC DNA]</scope>
    <source>
        <strain evidence="2 3">THG-B117</strain>
    </source>
</reference>
<keyword evidence="2" id="KW-0560">Oxidoreductase</keyword>
<accession>A0ABS2JLW4</accession>
<keyword evidence="3" id="KW-1185">Reference proteome</keyword>
<dbReference type="Proteomes" id="UP001430065">
    <property type="component" value="Unassembled WGS sequence"/>
</dbReference>